<dbReference type="AlphaFoldDB" id="A0A2S3UA20"/>
<dbReference type="GO" id="GO:0010181">
    <property type="term" value="F:FMN binding"/>
    <property type="evidence" value="ECO:0007669"/>
    <property type="project" value="InterPro"/>
</dbReference>
<dbReference type="GO" id="GO:0016651">
    <property type="term" value="F:oxidoreductase activity, acting on NAD(P)H"/>
    <property type="evidence" value="ECO:0007669"/>
    <property type="project" value="UniProtKB-ARBA"/>
</dbReference>
<reference evidence="3 4" key="1">
    <citation type="submission" date="2017-06" db="EMBL/GenBank/DDBJ databases">
        <title>Genome sequence of Lactobacillus plantarum subsp. plantarum strain SRCM101258.</title>
        <authorList>
            <person name="Cho S.H."/>
        </authorList>
    </citation>
    <scope>NUCLEOTIDE SEQUENCE [LARGE SCALE GENOMIC DNA]</scope>
    <source>
        <strain evidence="3 4">SRCM101258</strain>
    </source>
</reference>
<accession>A0A2S3UA20</accession>
<name>A0A2S3UA20_LACPN</name>
<dbReference type="Proteomes" id="UP000236990">
    <property type="component" value="Unassembled WGS sequence"/>
</dbReference>
<comment type="caution">
    <text evidence="3">The sequence shown here is derived from an EMBL/GenBank/DDBJ whole genome shotgun (WGS) entry which is preliminary data.</text>
</comment>
<dbReference type="PANTHER" id="PTHR39201">
    <property type="entry name" value="EXPORTED PROTEIN-RELATED"/>
    <property type="match status" value="1"/>
</dbReference>
<gene>
    <name evidence="3" type="ORF">S101258_00083</name>
</gene>
<dbReference type="PANTHER" id="PTHR39201:SF1">
    <property type="entry name" value="FLAVODOXIN-LIKE DOMAIN-CONTAINING PROTEIN"/>
    <property type="match status" value="1"/>
</dbReference>
<feature type="region of interest" description="Disordered" evidence="1">
    <location>
        <begin position="1"/>
        <end position="21"/>
    </location>
</feature>
<sequence>MMNTQLPKGRGAISDGKDTNLNEAPTRFITKNAKTLVIYFSRSGNTEYQAKIAQKVLHADSYELIAKNSYPTDYDATVSRSNQEQAGSLPQLVTDDLPNFDQYDLLLLGSPIWGMTLANPMQKFLEQFGSQLGGKRIAEFTTNAGFGAGNAQRVLKELVPVSATILNDYTIRDTEIEKTNDQFKDWLQQTEEK</sequence>
<protein>
    <recommendedName>
        <fullName evidence="2">Flavodoxin-like domain-containing protein</fullName>
    </recommendedName>
</protein>
<evidence type="ECO:0000259" key="2">
    <source>
        <dbReference type="PROSITE" id="PS50902"/>
    </source>
</evidence>
<dbReference type="InterPro" id="IPR008254">
    <property type="entry name" value="Flavodoxin/NO_synth"/>
</dbReference>
<evidence type="ECO:0000313" key="3">
    <source>
        <dbReference type="EMBL" id="POD89224.1"/>
    </source>
</evidence>
<evidence type="ECO:0000256" key="1">
    <source>
        <dbReference type="SAM" id="MobiDB-lite"/>
    </source>
</evidence>
<dbReference type="RefSeq" id="WP_015380895.1">
    <property type="nucleotide sequence ID" value="NZ_CP094385.1"/>
</dbReference>
<dbReference type="Gene3D" id="3.40.50.360">
    <property type="match status" value="1"/>
</dbReference>
<dbReference type="Pfam" id="PF12682">
    <property type="entry name" value="Flavodoxin_4"/>
    <property type="match status" value="1"/>
</dbReference>
<evidence type="ECO:0000313" key="4">
    <source>
        <dbReference type="Proteomes" id="UP000236990"/>
    </source>
</evidence>
<dbReference type="EMBL" id="NKCZ01000033">
    <property type="protein sequence ID" value="POD89224.1"/>
    <property type="molecule type" value="Genomic_DNA"/>
</dbReference>
<dbReference type="SUPFAM" id="SSF52218">
    <property type="entry name" value="Flavoproteins"/>
    <property type="match status" value="1"/>
</dbReference>
<dbReference type="InterPro" id="IPR029039">
    <property type="entry name" value="Flavoprotein-like_sf"/>
</dbReference>
<proteinExistence type="predicted"/>
<dbReference type="PROSITE" id="PS50902">
    <property type="entry name" value="FLAVODOXIN_LIKE"/>
    <property type="match status" value="1"/>
</dbReference>
<organism evidence="3 4">
    <name type="scientific">Lactiplantibacillus plantarum subsp. plantarum</name>
    <dbReference type="NCBI Taxonomy" id="337330"/>
    <lineage>
        <taxon>Bacteria</taxon>
        <taxon>Bacillati</taxon>
        <taxon>Bacillota</taxon>
        <taxon>Bacilli</taxon>
        <taxon>Lactobacillales</taxon>
        <taxon>Lactobacillaceae</taxon>
        <taxon>Lactiplantibacillus</taxon>
    </lineage>
</organism>
<feature type="domain" description="Flavodoxin-like" evidence="2">
    <location>
        <begin position="35"/>
        <end position="191"/>
    </location>
</feature>